<organism evidence="2 3">
    <name type="scientific">Aspergillus ellipticus CBS 707.79</name>
    <dbReference type="NCBI Taxonomy" id="1448320"/>
    <lineage>
        <taxon>Eukaryota</taxon>
        <taxon>Fungi</taxon>
        <taxon>Dikarya</taxon>
        <taxon>Ascomycota</taxon>
        <taxon>Pezizomycotina</taxon>
        <taxon>Eurotiomycetes</taxon>
        <taxon>Eurotiomycetidae</taxon>
        <taxon>Eurotiales</taxon>
        <taxon>Aspergillaceae</taxon>
        <taxon>Aspergillus</taxon>
        <taxon>Aspergillus subgen. Circumdati</taxon>
    </lineage>
</organism>
<sequence>VRRAPLRQLARLARISLAILAILIVLTGTFWPSYTHLPPHYQALRRAATQPNIHGPGNPHDEKIFIAAILYDPTGTLAGGRWGHALERLIHYLGPDNVHLSIYESNSGTTGAQALSALSTRIPGNKTIQIDPRLDLTTFPRITVPGGAQRIQRTDYLATLRNRALHPLTHHSSPRYDKILYLNDVIFDPLDALHLLFSTNSHALHGRTQYRAACAVDFTNAVKFYDTDATRDLDGHGIGLQFFPWFTATGHGHSRADVLAGTDAVRVRSCWGGMVAFDAAYFQRSENPVRFRADEDLFYDGSECCIIHADIQDPPSNEITDTGIYMNPFVRVADDDRSHSWLWVTRRFERLYPIAHRVGSYLAGFPRYNPRRTETPGQVVRGKVWVEDEEGGAFRVVDRVAGKDGFCADGFGGYRGLQVIAEDRKSGEDGWEEIPLPVG</sequence>
<evidence type="ECO:0000313" key="3">
    <source>
        <dbReference type="Proteomes" id="UP000247810"/>
    </source>
</evidence>
<protein>
    <recommendedName>
        <fullName evidence="4">Glycosyltransferase family 69 protein</fullName>
    </recommendedName>
</protein>
<dbReference type="VEuPathDB" id="FungiDB:BO71DRAFT_338688"/>
<dbReference type="Pfam" id="PF11735">
    <property type="entry name" value="CAP59_mtransfer"/>
    <property type="match status" value="1"/>
</dbReference>
<dbReference type="PANTHER" id="PTHR34144:SF8">
    <property type="entry name" value="GLYCOSYLTRANSFERASE FAMILY 69 PROTEIN"/>
    <property type="match status" value="1"/>
</dbReference>
<gene>
    <name evidence="2" type="ORF">BO71DRAFT_338688</name>
</gene>
<dbReference type="STRING" id="1448320.A0A319D1T4"/>
<dbReference type="EMBL" id="KZ826085">
    <property type="protein sequence ID" value="PYH88507.1"/>
    <property type="molecule type" value="Genomic_DNA"/>
</dbReference>
<feature type="transmembrane region" description="Helical" evidence="1">
    <location>
        <begin position="12"/>
        <end position="31"/>
    </location>
</feature>
<dbReference type="PANTHER" id="PTHR34144">
    <property type="entry name" value="CHROMOSOME 8, WHOLE GENOME SHOTGUN SEQUENCE"/>
    <property type="match status" value="1"/>
</dbReference>
<evidence type="ECO:0000313" key="2">
    <source>
        <dbReference type="EMBL" id="PYH88507.1"/>
    </source>
</evidence>
<evidence type="ECO:0000256" key="1">
    <source>
        <dbReference type="SAM" id="Phobius"/>
    </source>
</evidence>
<keyword evidence="1" id="KW-0472">Membrane</keyword>
<accession>A0A319D1T4</accession>
<dbReference type="InterPro" id="IPR021047">
    <property type="entry name" value="Mannosyltransferase_CMT1"/>
</dbReference>
<keyword evidence="1" id="KW-0812">Transmembrane</keyword>
<keyword evidence="3" id="KW-1185">Reference proteome</keyword>
<evidence type="ECO:0008006" key="4">
    <source>
        <dbReference type="Google" id="ProtNLM"/>
    </source>
</evidence>
<dbReference type="AlphaFoldDB" id="A0A319D1T4"/>
<dbReference type="Proteomes" id="UP000247810">
    <property type="component" value="Unassembled WGS sequence"/>
</dbReference>
<proteinExistence type="predicted"/>
<name>A0A319D1T4_9EURO</name>
<feature type="non-terminal residue" evidence="2">
    <location>
        <position position="1"/>
    </location>
</feature>
<keyword evidence="1" id="KW-1133">Transmembrane helix</keyword>
<dbReference type="OrthoDB" id="262547at2759"/>
<reference evidence="2 3" key="1">
    <citation type="submission" date="2018-02" db="EMBL/GenBank/DDBJ databases">
        <title>The genomes of Aspergillus section Nigri reveals drivers in fungal speciation.</title>
        <authorList>
            <consortium name="DOE Joint Genome Institute"/>
            <person name="Vesth T.C."/>
            <person name="Nybo J."/>
            <person name="Theobald S."/>
            <person name="Brandl J."/>
            <person name="Frisvad J.C."/>
            <person name="Nielsen K.F."/>
            <person name="Lyhne E.K."/>
            <person name="Kogle M.E."/>
            <person name="Kuo A."/>
            <person name="Riley R."/>
            <person name="Clum A."/>
            <person name="Nolan M."/>
            <person name="Lipzen A."/>
            <person name="Salamov A."/>
            <person name="Henrissat B."/>
            <person name="Wiebenga A."/>
            <person name="De vries R.P."/>
            <person name="Grigoriev I.V."/>
            <person name="Mortensen U.H."/>
            <person name="Andersen M.R."/>
            <person name="Baker S.E."/>
        </authorList>
    </citation>
    <scope>NUCLEOTIDE SEQUENCE [LARGE SCALE GENOMIC DNA]</scope>
    <source>
        <strain evidence="2 3">CBS 707.79</strain>
    </source>
</reference>